<evidence type="ECO:0000313" key="10">
    <source>
        <dbReference type="Proteomes" id="UP001527099"/>
    </source>
</evidence>
<evidence type="ECO:0000256" key="4">
    <source>
        <dbReference type="ARBA" id="ARBA00022807"/>
    </source>
</evidence>
<dbReference type="InterPro" id="IPR003646">
    <property type="entry name" value="SH3-like_bac-type"/>
</dbReference>
<feature type="compositionally biased region" description="Pro residues" evidence="5">
    <location>
        <begin position="101"/>
        <end position="116"/>
    </location>
</feature>
<dbReference type="Gene3D" id="3.90.1720.10">
    <property type="entry name" value="endopeptidase domain like (from Nostoc punctiforme)"/>
    <property type="match status" value="1"/>
</dbReference>
<dbReference type="PANTHER" id="PTHR47053:SF1">
    <property type="entry name" value="MUREIN DD-ENDOPEPTIDASE MEPH-RELATED"/>
    <property type="match status" value="1"/>
</dbReference>
<accession>A0ABT4GNX1</accession>
<keyword evidence="2" id="KW-0645">Protease</keyword>
<dbReference type="Pfam" id="PF00877">
    <property type="entry name" value="NLPC_P60"/>
    <property type="match status" value="1"/>
</dbReference>
<feature type="signal peptide" evidence="6">
    <location>
        <begin position="1"/>
        <end position="33"/>
    </location>
</feature>
<evidence type="ECO:0000256" key="5">
    <source>
        <dbReference type="SAM" id="MobiDB-lite"/>
    </source>
</evidence>
<dbReference type="PROSITE" id="PS51935">
    <property type="entry name" value="NLPC_P60"/>
    <property type="match status" value="1"/>
</dbReference>
<evidence type="ECO:0000313" key="9">
    <source>
        <dbReference type="EMBL" id="MCY9697909.1"/>
    </source>
</evidence>
<reference evidence="9 10" key="1">
    <citation type="submission" date="2022-05" db="EMBL/GenBank/DDBJ databases">
        <title>Genome Sequencing of Bee-Associated Microbes.</title>
        <authorList>
            <person name="Dunlap C."/>
        </authorList>
    </citation>
    <scope>NUCLEOTIDE SEQUENCE [LARGE SCALE GENOMIC DNA]</scope>
    <source>
        <strain evidence="9 10">NRRL B-14421</strain>
    </source>
</reference>
<feature type="chain" id="PRO_5046075415" evidence="6">
    <location>
        <begin position="34"/>
        <end position="246"/>
    </location>
</feature>
<sequence>MQIKIKNYLGKKTLLTLGLALSMFSGFSTSAFAAPVATATVNKGVNFRADQSTSAPVWGFIKQGTVLPVEAANDYWVLVDYNGKQGYVSRSYVTVNENKPAPAPAPSNPAPTPAPSNPAGGGSLANKIVNTAASFQGRVTYVFGSRDLQHLRLDCSSFTQHVFQLNGVQIPWGSKAQAKLGTYIPRNQLQPGDLVFFSVSTPGQINHVGIYIGNGQFINNLPNKGVVIGDFNSSYWTSHYITGRRI</sequence>
<evidence type="ECO:0000256" key="6">
    <source>
        <dbReference type="SAM" id="SignalP"/>
    </source>
</evidence>
<dbReference type="SUPFAM" id="SSF54001">
    <property type="entry name" value="Cysteine proteinases"/>
    <property type="match status" value="1"/>
</dbReference>
<keyword evidence="6" id="KW-0732">Signal</keyword>
<protein>
    <submittedName>
        <fullName evidence="9">NlpC/P60 family protein</fullName>
    </submittedName>
</protein>
<comment type="similarity">
    <text evidence="1">Belongs to the peptidase C40 family.</text>
</comment>
<keyword evidence="3" id="KW-0378">Hydrolase</keyword>
<dbReference type="InterPro" id="IPR000064">
    <property type="entry name" value="NLP_P60_dom"/>
</dbReference>
<keyword evidence="10" id="KW-1185">Reference proteome</keyword>
<evidence type="ECO:0000259" key="8">
    <source>
        <dbReference type="PROSITE" id="PS51935"/>
    </source>
</evidence>
<evidence type="ECO:0000256" key="2">
    <source>
        <dbReference type="ARBA" id="ARBA00022670"/>
    </source>
</evidence>
<dbReference type="SMART" id="SM00287">
    <property type="entry name" value="SH3b"/>
    <property type="match status" value="1"/>
</dbReference>
<dbReference type="Gene3D" id="2.30.30.40">
    <property type="entry name" value="SH3 Domains"/>
    <property type="match status" value="1"/>
</dbReference>
<keyword evidence="4" id="KW-0788">Thiol protease</keyword>
<organism evidence="9 10">
    <name type="scientific">Paenibacillus alginolyticus</name>
    <dbReference type="NCBI Taxonomy" id="59839"/>
    <lineage>
        <taxon>Bacteria</taxon>
        <taxon>Bacillati</taxon>
        <taxon>Bacillota</taxon>
        <taxon>Bacilli</taxon>
        <taxon>Bacillales</taxon>
        <taxon>Paenibacillaceae</taxon>
        <taxon>Paenibacillus</taxon>
    </lineage>
</organism>
<dbReference type="SUPFAM" id="SSF50044">
    <property type="entry name" value="SH3-domain"/>
    <property type="match status" value="1"/>
</dbReference>
<evidence type="ECO:0000256" key="1">
    <source>
        <dbReference type="ARBA" id="ARBA00007074"/>
    </source>
</evidence>
<gene>
    <name evidence="9" type="ORF">M5X19_34380</name>
</gene>
<dbReference type="RefSeq" id="WP_051253699.1">
    <property type="nucleotide sequence ID" value="NZ_JAMDMW010000043.1"/>
</dbReference>
<dbReference type="InterPro" id="IPR038765">
    <property type="entry name" value="Papain-like_cys_pep_sf"/>
</dbReference>
<dbReference type="Proteomes" id="UP001527099">
    <property type="component" value="Unassembled WGS sequence"/>
</dbReference>
<evidence type="ECO:0000259" key="7">
    <source>
        <dbReference type="PROSITE" id="PS51781"/>
    </source>
</evidence>
<feature type="domain" description="NlpC/P60" evidence="8">
    <location>
        <begin position="122"/>
        <end position="246"/>
    </location>
</feature>
<dbReference type="InterPro" id="IPR051202">
    <property type="entry name" value="Peptidase_C40"/>
</dbReference>
<dbReference type="PROSITE" id="PS51781">
    <property type="entry name" value="SH3B"/>
    <property type="match status" value="1"/>
</dbReference>
<proteinExistence type="inferred from homology"/>
<feature type="domain" description="SH3b" evidence="7">
    <location>
        <begin position="34"/>
        <end position="97"/>
    </location>
</feature>
<name>A0ABT4GNX1_9BACL</name>
<feature type="region of interest" description="Disordered" evidence="5">
    <location>
        <begin position="99"/>
        <end position="122"/>
    </location>
</feature>
<dbReference type="Pfam" id="PF08239">
    <property type="entry name" value="SH3_3"/>
    <property type="match status" value="1"/>
</dbReference>
<dbReference type="PANTHER" id="PTHR47053">
    <property type="entry name" value="MUREIN DD-ENDOPEPTIDASE MEPH-RELATED"/>
    <property type="match status" value="1"/>
</dbReference>
<comment type="caution">
    <text evidence="9">The sequence shown here is derived from an EMBL/GenBank/DDBJ whole genome shotgun (WGS) entry which is preliminary data.</text>
</comment>
<dbReference type="EMBL" id="JAMDMX010000174">
    <property type="protein sequence ID" value="MCY9697909.1"/>
    <property type="molecule type" value="Genomic_DNA"/>
</dbReference>
<evidence type="ECO:0000256" key="3">
    <source>
        <dbReference type="ARBA" id="ARBA00022801"/>
    </source>
</evidence>
<dbReference type="InterPro" id="IPR036028">
    <property type="entry name" value="SH3-like_dom_sf"/>
</dbReference>